<comment type="caution">
    <text evidence="3">The sequence shown here is derived from an EMBL/GenBank/DDBJ whole genome shotgun (WGS) entry which is preliminary data.</text>
</comment>
<feature type="region of interest" description="Disordered" evidence="1">
    <location>
        <begin position="392"/>
        <end position="411"/>
    </location>
</feature>
<evidence type="ECO:0000313" key="4">
    <source>
        <dbReference type="Proteomes" id="UP000248916"/>
    </source>
</evidence>
<dbReference type="OrthoDB" id="98563at2"/>
<dbReference type="EMBL" id="QKZL01000015">
    <property type="protein sequence ID" value="PZX14172.1"/>
    <property type="molecule type" value="Genomic_DNA"/>
</dbReference>
<evidence type="ECO:0000256" key="1">
    <source>
        <dbReference type="SAM" id="MobiDB-lite"/>
    </source>
</evidence>
<feature type="compositionally biased region" description="Basic and acidic residues" evidence="1">
    <location>
        <begin position="464"/>
        <end position="481"/>
    </location>
</feature>
<keyword evidence="3" id="KW-0378">Hydrolase</keyword>
<dbReference type="GO" id="GO:0004519">
    <property type="term" value="F:endonuclease activity"/>
    <property type="evidence" value="ECO:0007669"/>
    <property type="project" value="UniProtKB-KW"/>
</dbReference>
<proteinExistence type="predicted"/>
<dbReference type="Pfam" id="PF03432">
    <property type="entry name" value="Relaxase"/>
    <property type="match status" value="1"/>
</dbReference>
<dbReference type="Proteomes" id="UP000248916">
    <property type="component" value="Unassembled WGS sequence"/>
</dbReference>
<evidence type="ECO:0000313" key="3">
    <source>
        <dbReference type="EMBL" id="PZX14172.1"/>
    </source>
</evidence>
<keyword evidence="3" id="KW-0540">Nuclease</keyword>
<accession>A0A2W7NSD0</accession>
<feature type="compositionally biased region" description="Basic and acidic residues" evidence="1">
    <location>
        <begin position="519"/>
        <end position="537"/>
    </location>
</feature>
<name>A0A2W7NSD0_9RHOB</name>
<keyword evidence="3" id="KW-0255">Endonuclease</keyword>
<feature type="compositionally biased region" description="Basic and acidic residues" evidence="1">
    <location>
        <begin position="559"/>
        <end position="598"/>
    </location>
</feature>
<keyword evidence="4" id="KW-1185">Reference proteome</keyword>
<gene>
    <name evidence="3" type="ORF">LX81_02971</name>
</gene>
<protein>
    <submittedName>
        <fullName evidence="3">Type IV secretion system T-DNA border endonuclease VirD2</fullName>
    </submittedName>
</protein>
<organism evidence="3 4">
    <name type="scientific">Palleronia aestuarii</name>
    <dbReference type="NCBI Taxonomy" id="568105"/>
    <lineage>
        <taxon>Bacteria</taxon>
        <taxon>Pseudomonadati</taxon>
        <taxon>Pseudomonadota</taxon>
        <taxon>Alphaproteobacteria</taxon>
        <taxon>Rhodobacterales</taxon>
        <taxon>Roseobacteraceae</taxon>
        <taxon>Palleronia</taxon>
    </lineage>
</organism>
<feature type="region of interest" description="Disordered" evidence="1">
    <location>
        <begin position="502"/>
        <end position="598"/>
    </location>
</feature>
<feature type="region of interest" description="Disordered" evidence="1">
    <location>
        <begin position="442"/>
        <end position="481"/>
    </location>
</feature>
<feature type="domain" description="MobA/VirD2-like nuclease" evidence="2">
    <location>
        <begin position="141"/>
        <end position="229"/>
    </location>
</feature>
<sequence>MSYEVATFLKRGRAAKSGVSALDAVMGEDWAIIEPGRARRAREARLGLQMAHRANVERMRGGGGGGGVSLPGRKPQAVIKMIRNGGASDLRGLRAQMTYLSREGSQPLQRSEAMMGLPVDAEQADAIEKDWRMPPEGSGHADRTSHFIASFPENTDPQAAERAGRAWAEEMFGSGQYGGDSYDYYTAFHTDRAHPHMHVVVYRRGLENGEWLKVSQRGDMNYDRMREVLVNVAGREGIELEATPRLARGLHDRPVPDAEYRRAGEEGREPIPPSHTRTTAILAAAALLHQSRRFATEAQLVEGKSPETARILYAASAAASEGKALAEITATISNRQEADMSERVNAVKTEIRDSIDKMDRGVEKVGDNATRMRLAREIASLKAETAPLLANPRDLAPFTQPGESGRYRGLEQNNPSELAAKSVVEERVKAVATRYGVDPEATVERYSGSTPSKGLERQFQSAEVEERGRTRVARGEGPEDVQARDVALSRMHQEIGLIYDAARERSRDARPAAMPRGLGGDEGRTDAATPDARRQDQAHQAQTEAQQRDRAIDPIAQRIVDEQAAEKRAAAAREAAREQRDRELDERAKRDRDNGRGL</sequence>
<reference evidence="3 4" key="1">
    <citation type="submission" date="2018-06" db="EMBL/GenBank/DDBJ databases">
        <title>Genomic Encyclopedia of Archaeal and Bacterial Type Strains, Phase II (KMG-II): from individual species to whole genera.</title>
        <authorList>
            <person name="Goeker M."/>
        </authorList>
    </citation>
    <scope>NUCLEOTIDE SEQUENCE [LARGE SCALE GENOMIC DNA]</scope>
    <source>
        <strain evidence="3 4">DSM 22009</strain>
    </source>
</reference>
<dbReference type="InterPro" id="IPR005094">
    <property type="entry name" value="Endonuclease_MobA/VirD2"/>
</dbReference>
<evidence type="ECO:0000259" key="2">
    <source>
        <dbReference type="Pfam" id="PF03432"/>
    </source>
</evidence>
<dbReference type="AlphaFoldDB" id="A0A2W7NSD0"/>